<proteinExistence type="predicted"/>
<dbReference type="EMBL" id="JAUUTY010000003">
    <property type="protein sequence ID" value="KAK1660521.1"/>
    <property type="molecule type" value="Genomic_DNA"/>
</dbReference>
<evidence type="ECO:0000313" key="1">
    <source>
        <dbReference type="EMBL" id="KAK1660521.1"/>
    </source>
</evidence>
<dbReference type="PANTHER" id="PTHR36482:SF6">
    <property type="entry name" value="JASMONATE-INDUCED PROTEIN HOMOLOG"/>
    <property type="match status" value="1"/>
</dbReference>
<evidence type="ECO:0000313" key="2">
    <source>
        <dbReference type="Proteomes" id="UP001231189"/>
    </source>
</evidence>
<dbReference type="Proteomes" id="UP001231189">
    <property type="component" value="Unassembled WGS sequence"/>
</dbReference>
<protein>
    <submittedName>
        <fullName evidence="1">Uncharacterized protein</fullName>
    </submittedName>
</protein>
<accession>A0AAD8WG44</accession>
<name>A0AAD8WG44_LOLMU</name>
<sequence length="138" mass="14549">MASIQCEKKDVELSLEEKASLDELTKQAEHSLNSQELLAGTFVKGVKAAVVYSGKNKAGEECGWLLAFSDTTNSAGGRVFVECGHKGKFSNINWAQVEQKLEKSGAIAKAYDIETGTSLYAGICGPTGKSAVGAGFLV</sequence>
<comment type="caution">
    <text evidence="1">The sequence shown here is derived from an EMBL/GenBank/DDBJ whole genome shotgun (WGS) entry which is preliminary data.</text>
</comment>
<dbReference type="InterPro" id="IPR053085">
    <property type="entry name" value="Jasmonate-induced_protein"/>
</dbReference>
<keyword evidence="2" id="KW-1185">Reference proteome</keyword>
<reference evidence="1" key="1">
    <citation type="submission" date="2023-07" db="EMBL/GenBank/DDBJ databases">
        <title>A chromosome-level genome assembly of Lolium multiflorum.</title>
        <authorList>
            <person name="Chen Y."/>
            <person name="Copetti D."/>
            <person name="Kolliker R."/>
            <person name="Studer B."/>
        </authorList>
    </citation>
    <scope>NUCLEOTIDE SEQUENCE</scope>
    <source>
        <strain evidence="1">02402/16</strain>
        <tissue evidence="1">Leaf</tissue>
    </source>
</reference>
<dbReference type="AlphaFoldDB" id="A0AAD8WG44"/>
<dbReference type="PANTHER" id="PTHR36482">
    <property type="entry name" value="OSJNBA0024J22.15 PROTEIN"/>
    <property type="match status" value="1"/>
</dbReference>
<gene>
    <name evidence="1" type="ORF">QYE76_048680</name>
</gene>
<organism evidence="1 2">
    <name type="scientific">Lolium multiflorum</name>
    <name type="common">Italian ryegrass</name>
    <name type="synonym">Lolium perenne subsp. multiflorum</name>
    <dbReference type="NCBI Taxonomy" id="4521"/>
    <lineage>
        <taxon>Eukaryota</taxon>
        <taxon>Viridiplantae</taxon>
        <taxon>Streptophyta</taxon>
        <taxon>Embryophyta</taxon>
        <taxon>Tracheophyta</taxon>
        <taxon>Spermatophyta</taxon>
        <taxon>Magnoliopsida</taxon>
        <taxon>Liliopsida</taxon>
        <taxon>Poales</taxon>
        <taxon>Poaceae</taxon>
        <taxon>BOP clade</taxon>
        <taxon>Pooideae</taxon>
        <taxon>Poodae</taxon>
        <taxon>Poeae</taxon>
        <taxon>Poeae Chloroplast Group 2 (Poeae type)</taxon>
        <taxon>Loliodinae</taxon>
        <taxon>Loliinae</taxon>
        <taxon>Lolium</taxon>
    </lineage>
</organism>